<dbReference type="GO" id="GO:0000026">
    <property type="term" value="F:alpha-1,2-mannosyltransferase activity"/>
    <property type="evidence" value="ECO:0007669"/>
    <property type="project" value="TreeGrafter"/>
</dbReference>
<dbReference type="RefSeq" id="XP_019032032.1">
    <property type="nucleotide sequence ID" value="XM_019176119.1"/>
</dbReference>
<accession>A0A1E3J994</accession>
<evidence type="ECO:0000256" key="2">
    <source>
        <dbReference type="ARBA" id="ARBA00022679"/>
    </source>
</evidence>
<dbReference type="PANTHER" id="PTHR31121:SF6">
    <property type="entry name" value="ALPHA-1,2 MANNOSYLTRANSFERASE KTR1"/>
    <property type="match status" value="1"/>
</dbReference>
<dbReference type="GO" id="GO:0006487">
    <property type="term" value="P:protein N-linked glycosylation"/>
    <property type="evidence" value="ECO:0007669"/>
    <property type="project" value="TreeGrafter"/>
</dbReference>
<keyword evidence="5" id="KW-1185">Reference proteome</keyword>
<keyword evidence="3" id="KW-0812">Transmembrane</keyword>
<gene>
    <name evidence="4" type="ORF">L198_03994</name>
</gene>
<comment type="similarity">
    <text evidence="1">Belongs to the glycosyltransferase 15 family.</text>
</comment>
<dbReference type="AlphaFoldDB" id="A0A1E3J994"/>
<dbReference type="EMBL" id="AWGH01000010">
    <property type="protein sequence ID" value="ODN97430.1"/>
    <property type="molecule type" value="Genomic_DNA"/>
</dbReference>
<dbReference type="GeneID" id="30193207"/>
<evidence type="ECO:0000256" key="1">
    <source>
        <dbReference type="ARBA" id="ARBA00007677"/>
    </source>
</evidence>
<keyword evidence="3" id="KW-0472">Membrane</keyword>
<dbReference type="GO" id="GO:0005794">
    <property type="term" value="C:Golgi apparatus"/>
    <property type="evidence" value="ECO:0007669"/>
    <property type="project" value="TreeGrafter"/>
</dbReference>
<dbReference type="Gene3D" id="3.90.550.10">
    <property type="entry name" value="Spore Coat Polysaccharide Biosynthesis Protein SpsA, Chain A"/>
    <property type="match status" value="1"/>
</dbReference>
<sequence>MISLTRWKYLGIAASVIVLLYLLLYIHPTYRQSTDILSFGLLPKPDPWHPTSPPDSARPVLDQDILHEFEKSLEERRRAKAAFVILSRNSDLWQILDSMRQMEDRFNHWARYDYVFLNDDDFTEEFKRYTQALTKARCHYGKVDAEDWNQPSWIDEEKATAARQKLVEAKVIYGDSVPYRNMCRFYSGYFYRHPLMANYDYYWRIDPGVKFYCDITYDPFLLMQDENKVYGFTISLFEYIGTIPTLWDAVKEFVADHPDYLADGNAMSFVSDDGGESYNKCHFWSNFEIADLNFWRSPAYTEFFDFLDSKGGFYYERWGDAPIHSIAAALFAKKEQIYFFDDIGYKHEPFTASYFYVMLDRELTFALSTALKEMHTQKGAVGVTSRTTLIGSGALAPL</sequence>
<comment type="caution">
    <text evidence="4">The sequence shown here is derived from an EMBL/GenBank/DDBJ whole genome shotgun (WGS) entry which is preliminary data.</text>
</comment>
<protein>
    <submittedName>
        <fullName evidence="4">Alpha 1,2-mannosyltransferase</fullName>
    </submittedName>
</protein>
<dbReference type="PANTHER" id="PTHR31121">
    <property type="entry name" value="ALPHA-1,2 MANNOSYLTRANSFERASE KTR1"/>
    <property type="match status" value="1"/>
</dbReference>
<dbReference type="FunFam" id="3.90.550.10:FF:000051">
    <property type="entry name" value="Alpha-1,2-mannosyltransferase (Ktr4)"/>
    <property type="match status" value="1"/>
</dbReference>
<dbReference type="Pfam" id="PF01793">
    <property type="entry name" value="Glyco_transf_15"/>
    <property type="match status" value="1"/>
</dbReference>
<feature type="transmembrane region" description="Helical" evidence="3">
    <location>
        <begin position="7"/>
        <end position="26"/>
    </location>
</feature>
<name>A0A1E3J994_9TREE</name>
<keyword evidence="4" id="KW-0328">Glycosyltransferase</keyword>
<organism evidence="4 5">
    <name type="scientific">Cryptococcus wingfieldii CBS 7118</name>
    <dbReference type="NCBI Taxonomy" id="1295528"/>
    <lineage>
        <taxon>Eukaryota</taxon>
        <taxon>Fungi</taxon>
        <taxon>Dikarya</taxon>
        <taxon>Basidiomycota</taxon>
        <taxon>Agaricomycotina</taxon>
        <taxon>Tremellomycetes</taxon>
        <taxon>Tremellales</taxon>
        <taxon>Cryptococcaceae</taxon>
        <taxon>Cryptococcus</taxon>
    </lineage>
</organism>
<keyword evidence="2 4" id="KW-0808">Transferase</keyword>
<dbReference type="InterPro" id="IPR029044">
    <property type="entry name" value="Nucleotide-diphossugar_trans"/>
</dbReference>
<evidence type="ECO:0000313" key="5">
    <source>
        <dbReference type="Proteomes" id="UP000094819"/>
    </source>
</evidence>
<dbReference type="InterPro" id="IPR002685">
    <property type="entry name" value="Glyco_trans_15"/>
</dbReference>
<dbReference type="SUPFAM" id="SSF53448">
    <property type="entry name" value="Nucleotide-diphospho-sugar transferases"/>
    <property type="match status" value="1"/>
</dbReference>
<evidence type="ECO:0000256" key="3">
    <source>
        <dbReference type="SAM" id="Phobius"/>
    </source>
</evidence>
<dbReference type="OrthoDB" id="439943at2759"/>
<proteinExistence type="inferred from homology"/>
<dbReference type="Proteomes" id="UP000094819">
    <property type="component" value="Unassembled WGS sequence"/>
</dbReference>
<keyword evidence="3" id="KW-1133">Transmembrane helix</keyword>
<dbReference type="GO" id="GO:0000032">
    <property type="term" value="P:cell wall mannoprotein biosynthetic process"/>
    <property type="evidence" value="ECO:0007669"/>
    <property type="project" value="TreeGrafter"/>
</dbReference>
<reference evidence="4 5" key="1">
    <citation type="submission" date="2016-06" db="EMBL/GenBank/DDBJ databases">
        <title>Evolution of pathogenesis and genome organization in the Tremellales.</title>
        <authorList>
            <person name="Cuomo C."/>
            <person name="Litvintseva A."/>
            <person name="Heitman J."/>
            <person name="Chen Y."/>
            <person name="Sun S."/>
            <person name="Springer D."/>
            <person name="Dromer F."/>
            <person name="Young S."/>
            <person name="Zeng Q."/>
            <person name="Chapman S."/>
            <person name="Gujja S."/>
            <person name="Saif S."/>
            <person name="Birren B."/>
        </authorList>
    </citation>
    <scope>NUCLEOTIDE SEQUENCE [LARGE SCALE GENOMIC DNA]</scope>
    <source>
        <strain evidence="4 5">CBS 7118</strain>
    </source>
</reference>
<dbReference type="GO" id="GO:0016020">
    <property type="term" value="C:membrane"/>
    <property type="evidence" value="ECO:0007669"/>
    <property type="project" value="InterPro"/>
</dbReference>
<evidence type="ECO:0000313" key="4">
    <source>
        <dbReference type="EMBL" id="ODN97430.1"/>
    </source>
</evidence>